<dbReference type="Proteomes" id="UP001383192">
    <property type="component" value="Unassembled WGS sequence"/>
</dbReference>
<dbReference type="AlphaFoldDB" id="A0AAW0BJG3"/>
<gene>
    <name evidence="1" type="ORF">VNI00_016070</name>
</gene>
<keyword evidence="2" id="KW-1185">Reference proteome</keyword>
<comment type="caution">
    <text evidence="1">The sequence shown here is derived from an EMBL/GenBank/DDBJ whole genome shotgun (WGS) entry which is preliminary data.</text>
</comment>
<name>A0AAW0BJG3_9AGAR</name>
<accession>A0AAW0BJG3</accession>
<proteinExistence type="predicted"/>
<dbReference type="EMBL" id="JAYKXP010000116">
    <property type="protein sequence ID" value="KAK7025359.1"/>
    <property type="molecule type" value="Genomic_DNA"/>
</dbReference>
<evidence type="ECO:0000313" key="1">
    <source>
        <dbReference type="EMBL" id="KAK7025359.1"/>
    </source>
</evidence>
<protein>
    <submittedName>
        <fullName evidence="1">Uncharacterized protein</fullName>
    </submittedName>
</protein>
<reference evidence="1 2" key="1">
    <citation type="submission" date="2024-01" db="EMBL/GenBank/DDBJ databases">
        <title>A draft genome for a cacao thread blight-causing isolate of Paramarasmius palmivorus.</title>
        <authorList>
            <person name="Baruah I.K."/>
            <person name="Bukari Y."/>
            <person name="Amoako-Attah I."/>
            <person name="Meinhardt L.W."/>
            <person name="Bailey B.A."/>
            <person name="Cohen S.P."/>
        </authorList>
    </citation>
    <scope>NUCLEOTIDE SEQUENCE [LARGE SCALE GENOMIC DNA]</scope>
    <source>
        <strain evidence="1 2">GH-12</strain>
    </source>
</reference>
<organism evidence="1 2">
    <name type="scientific">Paramarasmius palmivorus</name>
    <dbReference type="NCBI Taxonomy" id="297713"/>
    <lineage>
        <taxon>Eukaryota</taxon>
        <taxon>Fungi</taxon>
        <taxon>Dikarya</taxon>
        <taxon>Basidiomycota</taxon>
        <taxon>Agaricomycotina</taxon>
        <taxon>Agaricomycetes</taxon>
        <taxon>Agaricomycetidae</taxon>
        <taxon>Agaricales</taxon>
        <taxon>Marasmiineae</taxon>
        <taxon>Marasmiaceae</taxon>
        <taxon>Paramarasmius</taxon>
    </lineage>
</organism>
<evidence type="ECO:0000313" key="2">
    <source>
        <dbReference type="Proteomes" id="UP001383192"/>
    </source>
</evidence>
<sequence>MPMLASVPDRLHHGARKFMKTFNHEVMIAAVHGYFLELDRYAGLPTEAPYNFMQRFRDLSRQSIWSITLQEKSTAPRLGKIYAHHMCYVPNTGHRMVQADWTDNAAPIQAVLDYKEATLGAAGAGVIIGVNVNDWLGAYCGDFTVCVNVPEVTTLQYAYLSQCSEDDLTLCSSN</sequence>